<evidence type="ECO:0000313" key="6">
    <source>
        <dbReference type="EMBL" id="EEC17033.1"/>
    </source>
</evidence>
<dbReference type="EMBL" id="ABJB010479670">
    <property type="status" value="NOT_ANNOTATED_CDS"/>
    <property type="molecule type" value="Genomic_DNA"/>
</dbReference>
<dbReference type="GO" id="GO:0012505">
    <property type="term" value="C:endomembrane system"/>
    <property type="evidence" value="ECO:0007669"/>
    <property type="project" value="UniProtKB-SubCell"/>
</dbReference>
<keyword evidence="8" id="KW-1185">Reference proteome</keyword>
<keyword evidence="3" id="KW-0547">Nucleotide-binding</keyword>
<dbReference type="InterPro" id="IPR050173">
    <property type="entry name" value="ABC_transporter_C-like"/>
</dbReference>
<feature type="non-terminal residue" evidence="6">
    <location>
        <position position="1"/>
    </location>
</feature>
<evidence type="ECO:0000313" key="7">
    <source>
        <dbReference type="EnsemblMetazoa" id="ISCW024790-PA"/>
    </source>
</evidence>
<evidence type="ECO:0000256" key="2">
    <source>
        <dbReference type="ARBA" id="ARBA00022737"/>
    </source>
</evidence>
<proteinExistence type="predicted"/>
<evidence type="ECO:0000256" key="4">
    <source>
        <dbReference type="ARBA" id="ARBA00022840"/>
    </source>
</evidence>
<evidence type="ECO:0000256" key="1">
    <source>
        <dbReference type="ARBA" id="ARBA00004127"/>
    </source>
</evidence>
<feature type="domain" description="ABC transporter" evidence="5">
    <location>
        <begin position="49"/>
        <end position="148"/>
    </location>
</feature>
<dbReference type="Gene3D" id="3.40.50.300">
    <property type="entry name" value="P-loop containing nucleotide triphosphate hydrolases"/>
    <property type="match status" value="1"/>
</dbReference>
<dbReference type="EMBL" id="DS916376">
    <property type="protein sequence ID" value="EEC17033.1"/>
    <property type="molecule type" value="Genomic_DNA"/>
</dbReference>
<dbReference type="PaxDb" id="6945-B7QDW1"/>
<evidence type="ECO:0000259" key="5">
    <source>
        <dbReference type="Pfam" id="PF00005"/>
    </source>
</evidence>
<protein>
    <submittedName>
        <fullName evidence="6 7">Multidrug resistance protein, putative</fullName>
    </submittedName>
</protein>
<dbReference type="FunFam" id="3.40.50.300:FF:004738">
    <property type="entry name" value="Multidrug resistance protein, putative"/>
    <property type="match status" value="1"/>
</dbReference>
<dbReference type="EnsemblMetazoa" id="ISCW024790-RA">
    <property type="protein sequence ID" value="ISCW024790-PA"/>
    <property type="gene ID" value="ISCW024790"/>
</dbReference>
<evidence type="ECO:0000313" key="8">
    <source>
        <dbReference type="Proteomes" id="UP000001555"/>
    </source>
</evidence>
<dbReference type="STRING" id="6945.B7QDW1"/>
<feature type="non-terminal residue" evidence="6">
    <location>
        <position position="173"/>
    </location>
</feature>
<keyword evidence="2" id="KW-0677">Repeat</keyword>
<reference evidence="6 8" key="1">
    <citation type="submission" date="2008-03" db="EMBL/GenBank/DDBJ databases">
        <title>Annotation of Ixodes scapularis.</title>
        <authorList>
            <consortium name="Ixodes scapularis Genome Project Consortium"/>
            <person name="Caler E."/>
            <person name="Hannick L.I."/>
            <person name="Bidwell S."/>
            <person name="Joardar V."/>
            <person name="Thiagarajan M."/>
            <person name="Amedeo P."/>
            <person name="Galinsky K.J."/>
            <person name="Schobel S."/>
            <person name="Inman J."/>
            <person name="Hostetler J."/>
            <person name="Miller J."/>
            <person name="Hammond M."/>
            <person name="Megy K."/>
            <person name="Lawson D."/>
            <person name="Kodira C."/>
            <person name="Sutton G."/>
            <person name="Meyer J."/>
            <person name="Hill C.A."/>
            <person name="Birren B."/>
            <person name="Nene V."/>
            <person name="Collins F."/>
            <person name="Alarcon-Chaidez F."/>
            <person name="Wikel S."/>
            <person name="Strausberg R."/>
        </authorList>
    </citation>
    <scope>NUCLEOTIDE SEQUENCE [LARGE SCALE GENOMIC DNA]</scope>
    <source>
        <strain evidence="8">Wikel</strain>
        <strain evidence="6">Wikel colony</strain>
    </source>
</reference>
<dbReference type="Proteomes" id="UP000001555">
    <property type="component" value="Unassembled WGS sequence"/>
</dbReference>
<evidence type="ECO:0000256" key="3">
    <source>
        <dbReference type="ARBA" id="ARBA00022741"/>
    </source>
</evidence>
<dbReference type="SUPFAM" id="SSF52540">
    <property type="entry name" value="P-loop containing nucleoside triphosphate hydrolases"/>
    <property type="match status" value="1"/>
</dbReference>
<keyword evidence="4" id="KW-0067">ATP-binding</keyword>
<accession>B7QDW1</accession>
<dbReference type="VEuPathDB" id="VectorBase:ISCW024790"/>
<dbReference type="InterPro" id="IPR003439">
    <property type="entry name" value="ABC_transporter-like_ATP-bd"/>
</dbReference>
<dbReference type="GO" id="GO:0005524">
    <property type="term" value="F:ATP binding"/>
    <property type="evidence" value="ECO:0007669"/>
    <property type="project" value="UniProtKB-KW"/>
</dbReference>
<comment type="subcellular location">
    <subcellularLocation>
        <location evidence="1">Endomembrane system</location>
        <topology evidence="1">Multi-pass membrane protein</topology>
    </subcellularLocation>
</comment>
<dbReference type="InterPro" id="IPR027417">
    <property type="entry name" value="P-loop_NTPase"/>
</dbReference>
<dbReference type="AlphaFoldDB" id="B7QDW1"/>
<sequence length="173" mass="19024">VSLAVRRIVEFCTEEEKEEPKVNFEDKAEKREGEVILSNSSFTWSKNTSDETGAGLDNGCVAYVPQIANVHNMSVQSNILYGKPMHDENYARVLGACQLHEDINTFRAGDLTEVGEKGETLSGGQKQRISLARAVYSQSDIYLLDDPLSALDAVVSKKVFNEVIGKNGILKGK</sequence>
<organism>
    <name type="scientific">Ixodes scapularis</name>
    <name type="common">Black-legged tick</name>
    <name type="synonym">Deer tick</name>
    <dbReference type="NCBI Taxonomy" id="6945"/>
    <lineage>
        <taxon>Eukaryota</taxon>
        <taxon>Metazoa</taxon>
        <taxon>Ecdysozoa</taxon>
        <taxon>Arthropoda</taxon>
        <taxon>Chelicerata</taxon>
        <taxon>Arachnida</taxon>
        <taxon>Acari</taxon>
        <taxon>Parasitiformes</taxon>
        <taxon>Ixodida</taxon>
        <taxon>Ixodoidea</taxon>
        <taxon>Ixodidae</taxon>
        <taxon>Ixodinae</taxon>
        <taxon>Ixodes</taxon>
    </lineage>
</organism>
<dbReference type="Pfam" id="PF00005">
    <property type="entry name" value="ABC_tran"/>
    <property type="match status" value="1"/>
</dbReference>
<dbReference type="VEuPathDB" id="VectorBase:ISCI024790"/>
<dbReference type="PANTHER" id="PTHR24223:SF443">
    <property type="entry name" value="MULTIDRUG-RESISTANCE LIKE PROTEIN 1, ISOFORM I"/>
    <property type="match status" value="1"/>
</dbReference>
<dbReference type="HOGENOM" id="CLU_1551467_0_0_1"/>
<name>B7QDW1_IXOSC</name>
<dbReference type="PANTHER" id="PTHR24223">
    <property type="entry name" value="ATP-BINDING CASSETTE SUB-FAMILY C"/>
    <property type="match status" value="1"/>
</dbReference>
<reference evidence="7" key="2">
    <citation type="submission" date="2020-05" db="UniProtKB">
        <authorList>
            <consortium name="EnsemblMetazoa"/>
        </authorList>
    </citation>
    <scope>IDENTIFICATION</scope>
    <source>
        <strain evidence="7">wikel</strain>
    </source>
</reference>
<gene>
    <name evidence="6" type="ORF">IscW_ISCW024790</name>
</gene>
<dbReference type="GO" id="GO:0016887">
    <property type="term" value="F:ATP hydrolysis activity"/>
    <property type="evidence" value="ECO:0007669"/>
    <property type="project" value="InterPro"/>
</dbReference>